<dbReference type="Proteomes" id="UP000663879">
    <property type="component" value="Unassembled WGS sequence"/>
</dbReference>
<accession>A0A814DPZ2</accession>
<dbReference type="OrthoDB" id="5597136at2759"/>
<gene>
    <name evidence="1" type="ORF">OXX778_LOCUS14293</name>
</gene>
<evidence type="ECO:0000313" key="2">
    <source>
        <dbReference type="Proteomes" id="UP000663879"/>
    </source>
</evidence>
<proteinExistence type="predicted"/>
<protein>
    <submittedName>
        <fullName evidence="1">Uncharacterized protein</fullName>
    </submittedName>
</protein>
<evidence type="ECO:0000313" key="1">
    <source>
        <dbReference type="EMBL" id="CAF0957934.1"/>
    </source>
</evidence>
<sequence>MNHMTAINNYIEILRSELKIRTANGIVSEISGITRPLEVNISDHKCNMHFLVFDHEDHDVLIRFLEFKDDISIDNENFSILTDEKTEKIYQTDIELSKDLYWDLSQNNMVPASELNPSEKLKFNSLANSAKGMFGKNLDELGQCSVRKHYFRLVDKDIAPIYTEPYRIPQMREIS</sequence>
<organism evidence="1 2">
    <name type="scientific">Brachionus calyciflorus</name>
    <dbReference type="NCBI Taxonomy" id="104777"/>
    <lineage>
        <taxon>Eukaryota</taxon>
        <taxon>Metazoa</taxon>
        <taxon>Spiralia</taxon>
        <taxon>Gnathifera</taxon>
        <taxon>Rotifera</taxon>
        <taxon>Eurotatoria</taxon>
        <taxon>Monogononta</taxon>
        <taxon>Pseudotrocha</taxon>
        <taxon>Ploima</taxon>
        <taxon>Brachionidae</taxon>
        <taxon>Brachionus</taxon>
    </lineage>
</organism>
<dbReference type="EMBL" id="CAJNOC010002914">
    <property type="protein sequence ID" value="CAF0957934.1"/>
    <property type="molecule type" value="Genomic_DNA"/>
</dbReference>
<name>A0A814DPZ2_9BILA</name>
<dbReference type="AlphaFoldDB" id="A0A814DPZ2"/>
<comment type="caution">
    <text evidence="1">The sequence shown here is derived from an EMBL/GenBank/DDBJ whole genome shotgun (WGS) entry which is preliminary data.</text>
</comment>
<keyword evidence="2" id="KW-1185">Reference proteome</keyword>
<reference evidence="1" key="1">
    <citation type="submission" date="2021-02" db="EMBL/GenBank/DDBJ databases">
        <authorList>
            <person name="Nowell W R."/>
        </authorList>
    </citation>
    <scope>NUCLEOTIDE SEQUENCE</scope>
    <source>
        <strain evidence="1">Ploen Becks lab</strain>
    </source>
</reference>